<evidence type="ECO:0000313" key="1">
    <source>
        <dbReference type="EMBL" id="MBG0566478.1"/>
    </source>
</evidence>
<sequence>MSLTVGPAFTIPGYTVPIPPDYEVKRDAIVYAADALVRLPAFWVHYLSDPLSAYPAAEAAFEVSANDRNALWTVLNDLDRWPVVSVRLGAQEWLRIVYRKYEDERALDFVQERPGRAAEVVASVEGHGFTSAMTWAELLAAAALPDKRQTWAQRLLLMLPMLGAQELSEDAEEIMRRALSDIGAANRPALARPLVDRREWRKR</sequence>
<reference evidence="1" key="1">
    <citation type="submission" date="2020-11" db="EMBL/GenBank/DDBJ databases">
        <title>Isolation and identification of active actinomycetes.</title>
        <authorList>
            <person name="Sun X."/>
        </authorList>
    </citation>
    <scope>NUCLEOTIDE SEQUENCE</scope>
    <source>
        <strain evidence="1">NEAU-A11</strain>
    </source>
</reference>
<organism evidence="1 2">
    <name type="scientific">Actinoplanes aureus</name>
    <dbReference type="NCBI Taxonomy" id="2792083"/>
    <lineage>
        <taxon>Bacteria</taxon>
        <taxon>Bacillati</taxon>
        <taxon>Actinomycetota</taxon>
        <taxon>Actinomycetes</taxon>
        <taxon>Micromonosporales</taxon>
        <taxon>Micromonosporaceae</taxon>
        <taxon>Actinoplanes</taxon>
    </lineage>
</organism>
<name>A0A931CHX4_9ACTN</name>
<protein>
    <submittedName>
        <fullName evidence="1">Uncharacterized protein</fullName>
    </submittedName>
</protein>
<dbReference type="AlphaFoldDB" id="A0A931CHX4"/>
<accession>A0A931CHX4</accession>
<keyword evidence="2" id="KW-1185">Reference proteome</keyword>
<comment type="caution">
    <text evidence="1">The sequence shown here is derived from an EMBL/GenBank/DDBJ whole genome shotgun (WGS) entry which is preliminary data.</text>
</comment>
<dbReference type="Proteomes" id="UP000598146">
    <property type="component" value="Unassembled WGS sequence"/>
</dbReference>
<proteinExistence type="predicted"/>
<dbReference type="EMBL" id="JADQTO010000021">
    <property type="protein sequence ID" value="MBG0566478.1"/>
    <property type="molecule type" value="Genomic_DNA"/>
</dbReference>
<dbReference type="RefSeq" id="WP_196418259.1">
    <property type="nucleotide sequence ID" value="NZ_JADQTO010000021.1"/>
</dbReference>
<evidence type="ECO:0000313" key="2">
    <source>
        <dbReference type="Proteomes" id="UP000598146"/>
    </source>
</evidence>
<gene>
    <name evidence="1" type="ORF">I4J89_34040</name>
</gene>